<organism evidence="2 3">
    <name type="scientific">Caerostris darwini</name>
    <dbReference type="NCBI Taxonomy" id="1538125"/>
    <lineage>
        <taxon>Eukaryota</taxon>
        <taxon>Metazoa</taxon>
        <taxon>Ecdysozoa</taxon>
        <taxon>Arthropoda</taxon>
        <taxon>Chelicerata</taxon>
        <taxon>Arachnida</taxon>
        <taxon>Araneae</taxon>
        <taxon>Araneomorphae</taxon>
        <taxon>Entelegynae</taxon>
        <taxon>Araneoidea</taxon>
        <taxon>Araneidae</taxon>
        <taxon>Caerostris</taxon>
    </lineage>
</organism>
<evidence type="ECO:0000313" key="2">
    <source>
        <dbReference type="EMBL" id="GIX81481.1"/>
    </source>
</evidence>
<accession>A0AAV4NA76</accession>
<protein>
    <submittedName>
        <fullName evidence="2">Uncharacterized protein</fullName>
    </submittedName>
</protein>
<sequence length="114" mass="12839">MTSVKCATSTHSNSLEIDGTPKALKSKPRILDKEGFVIPLKHIIAKTNEICQPLLQHPIKIKTYSLNGFNNAETINNKTMQKLYYPPFFINSDKKNGQKVSRLQLPLSGEHFLS</sequence>
<gene>
    <name evidence="2" type="ORF">CDAR_224691</name>
</gene>
<comment type="caution">
    <text evidence="2">The sequence shown here is derived from an EMBL/GenBank/DDBJ whole genome shotgun (WGS) entry which is preliminary data.</text>
</comment>
<proteinExistence type="predicted"/>
<feature type="region of interest" description="Disordered" evidence="1">
    <location>
        <begin position="1"/>
        <end position="20"/>
    </location>
</feature>
<dbReference type="Proteomes" id="UP001054837">
    <property type="component" value="Unassembled WGS sequence"/>
</dbReference>
<keyword evidence="3" id="KW-1185">Reference proteome</keyword>
<feature type="compositionally biased region" description="Polar residues" evidence="1">
    <location>
        <begin position="1"/>
        <end position="15"/>
    </location>
</feature>
<dbReference type="AlphaFoldDB" id="A0AAV4NA76"/>
<evidence type="ECO:0000256" key="1">
    <source>
        <dbReference type="SAM" id="MobiDB-lite"/>
    </source>
</evidence>
<name>A0AAV4NA76_9ARAC</name>
<evidence type="ECO:0000313" key="3">
    <source>
        <dbReference type="Proteomes" id="UP001054837"/>
    </source>
</evidence>
<reference evidence="2 3" key="1">
    <citation type="submission" date="2021-06" db="EMBL/GenBank/DDBJ databases">
        <title>Caerostris darwini draft genome.</title>
        <authorList>
            <person name="Kono N."/>
            <person name="Arakawa K."/>
        </authorList>
    </citation>
    <scope>NUCLEOTIDE SEQUENCE [LARGE SCALE GENOMIC DNA]</scope>
</reference>
<dbReference type="EMBL" id="BPLQ01001402">
    <property type="protein sequence ID" value="GIX81481.1"/>
    <property type="molecule type" value="Genomic_DNA"/>
</dbReference>